<sequence>MRRPTAPPPGSSPPPPHTARCWAPPSPRQPTDPARAIRTGDDFGPDFTTAVRVHRLHPLLDAVKSSARSGSRVRLG</sequence>
<evidence type="ECO:0000313" key="2">
    <source>
        <dbReference type="EMBL" id="WUT43471.1"/>
    </source>
</evidence>
<reference evidence="2" key="1">
    <citation type="submission" date="2022-10" db="EMBL/GenBank/DDBJ databases">
        <title>The complete genomes of actinobacterial strains from the NBC collection.</title>
        <authorList>
            <person name="Joergensen T.S."/>
            <person name="Alvarez Arevalo M."/>
            <person name="Sterndorff E.B."/>
            <person name="Faurdal D."/>
            <person name="Vuksanovic O."/>
            <person name="Mourched A.-S."/>
            <person name="Charusanti P."/>
            <person name="Shaw S."/>
            <person name="Blin K."/>
            <person name="Weber T."/>
        </authorList>
    </citation>
    <scope>NUCLEOTIDE SEQUENCE</scope>
    <source>
        <strain evidence="2">NBC_00686</strain>
    </source>
</reference>
<feature type="compositionally biased region" description="Pro residues" evidence="1">
    <location>
        <begin position="1"/>
        <end position="17"/>
    </location>
</feature>
<dbReference type="Proteomes" id="UP001432168">
    <property type="component" value="Chromosome"/>
</dbReference>
<evidence type="ECO:0000313" key="3">
    <source>
        <dbReference type="Proteomes" id="UP001432168"/>
    </source>
</evidence>
<name>A0ABZ1WVH4_9ACTN</name>
<accession>A0ABZ1WVH4</accession>
<keyword evidence="3" id="KW-1185">Reference proteome</keyword>
<dbReference type="RefSeq" id="WP_329263571.1">
    <property type="nucleotide sequence ID" value="NZ_CP109011.1"/>
</dbReference>
<proteinExistence type="predicted"/>
<dbReference type="EMBL" id="CP109011">
    <property type="protein sequence ID" value="WUT43471.1"/>
    <property type="molecule type" value="Genomic_DNA"/>
</dbReference>
<organism evidence="2 3">
    <name type="scientific">Streptomyces pseudovenezuelae</name>
    <dbReference type="NCBI Taxonomy" id="67350"/>
    <lineage>
        <taxon>Bacteria</taxon>
        <taxon>Bacillati</taxon>
        <taxon>Actinomycetota</taxon>
        <taxon>Actinomycetes</taxon>
        <taxon>Kitasatosporales</taxon>
        <taxon>Streptomycetaceae</taxon>
        <taxon>Streptomyces</taxon>
        <taxon>Streptomyces aurantiacus group</taxon>
    </lineage>
</organism>
<feature type="region of interest" description="Disordered" evidence="1">
    <location>
        <begin position="1"/>
        <end position="43"/>
    </location>
</feature>
<gene>
    <name evidence="2" type="ORF">OG929_14660</name>
</gene>
<protein>
    <submittedName>
        <fullName evidence="2">Uncharacterized protein</fullName>
    </submittedName>
</protein>
<evidence type="ECO:0000256" key="1">
    <source>
        <dbReference type="SAM" id="MobiDB-lite"/>
    </source>
</evidence>